<dbReference type="PANTHER" id="PTHR43762">
    <property type="entry name" value="L-GULONOLACTONE OXIDASE"/>
    <property type="match status" value="1"/>
</dbReference>
<dbReference type="Gene3D" id="3.30.70.2520">
    <property type="match status" value="1"/>
</dbReference>
<dbReference type="PROSITE" id="PS51387">
    <property type="entry name" value="FAD_PCMH"/>
    <property type="match status" value="1"/>
</dbReference>
<dbReference type="PIRSF" id="PIRSF000136">
    <property type="entry name" value="LGO_GLO"/>
    <property type="match status" value="1"/>
</dbReference>
<dbReference type="Pfam" id="PF01565">
    <property type="entry name" value="FAD_binding_4"/>
    <property type="match status" value="1"/>
</dbReference>
<dbReference type="Proteomes" id="UP000285768">
    <property type="component" value="Chromosome"/>
</dbReference>
<dbReference type="EMBL" id="CP035037">
    <property type="protein sequence ID" value="QAB19143.1"/>
    <property type="molecule type" value="Genomic_DNA"/>
</dbReference>
<feature type="domain" description="FAD-binding PCMH-type" evidence="2">
    <location>
        <begin position="26"/>
        <end position="197"/>
    </location>
</feature>
<gene>
    <name evidence="3" type="ORF">Leucomu_04815</name>
</gene>
<name>A0ABX5QJC8_9MICO</name>
<evidence type="ECO:0000256" key="1">
    <source>
        <dbReference type="ARBA" id="ARBA00023002"/>
    </source>
</evidence>
<sequence>MSSARDRRAAGPHARWNTRWSNWARTEHSRPELEIVPRRTEQIELAVQRARDTARTVKPVGASHSFTGVAATDGIRIDMSRMRGLVSADPARGRVTLWGGTHLWELPAILAPLGLALANMGDIDRQTITGATQTGTHGTGVRLGGLATGVIGATLVTGAGDTLVIDEDHHPELLPAVALGLGALGVLVTVTLQCVPRYLLRAEEAPAGLDEVLDGFVERTREADHFEFFWFPHTRSARTKTNTRLPLDAERDPLTPAARFADEEFANNLAFGACTAFGSVAPAAIPRVNRLIETLSSRRSYTDESHRVYITHRRVRFHEMEYGLPLDAVPEAMRELRAMIERRRYRVSFPVEVRSAAADGLLLSTASGRQTGYIAVHRYWRDRDRGYFRDAEAILASHGGRPHWGKMHTQTAGTLRDRYPAFDEFAAVRDRLDPDRLFGNPYLTRVLGE</sequence>
<dbReference type="Pfam" id="PF04030">
    <property type="entry name" value="ALO"/>
    <property type="match status" value="1"/>
</dbReference>
<dbReference type="InterPro" id="IPR016166">
    <property type="entry name" value="FAD-bd_PCMH"/>
</dbReference>
<dbReference type="InterPro" id="IPR010031">
    <property type="entry name" value="FAD_lactone_oxidase-like"/>
</dbReference>
<dbReference type="InterPro" id="IPR016167">
    <property type="entry name" value="FAD-bd_PCMH_sub1"/>
</dbReference>
<dbReference type="Gene3D" id="1.10.45.10">
    <property type="entry name" value="Vanillyl-alcohol Oxidase, Chain A, domain 4"/>
    <property type="match status" value="1"/>
</dbReference>
<dbReference type="InterPro" id="IPR016169">
    <property type="entry name" value="FAD-bd_PCMH_sub2"/>
</dbReference>
<dbReference type="PANTHER" id="PTHR43762:SF1">
    <property type="entry name" value="D-ARABINONO-1,4-LACTONE OXIDASE"/>
    <property type="match status" value="1"/>
</dbReference>
<evidence type="ECO:0000313" key="4">
    <source>
        <dbReference type="Proteomes" id="UP000285768"/>
    </source>
</evidence>
<dbReference type="Gene3D" id="3.30.465.10">
    <property type="match status" value="1"/>
</dbReference>
<dbReference type="InterPro" id="IPR007173">
    <property type="entry name" value="ALO_C"/>
</dbReference>
<dbReference type="InterPro" id="IPR016171">
    <property type="entry name" value="Vanillyl_alc_oxidase_C-sub2"/>
</dbReference>
<dbReference type="NCBIfam" id="TIGR01679">
    <property type="entry name" value="bact_FAD_ox"/>
    <property type="match status" value="1"/>
</dbReference>
<reference evidence="3 4" key="1">
    <citation type="submission" date="2019-01" db="EMBL/GenBank/DDBJ databases">
        <title>Leucobacter muris sp. nov. isolated from the nose of a laboratory mouse.</title>
        <authorList>
            <person name="Benga L."/>
            <person name="Sproeer C."/>
            <person name="Schumann P."/>
            <person name="Verbarg S."/>
            <person name="Bunk B."/>
            <person name="Engelhardt E."/>
            <person name="Benten P.M."/>
            <person name="Sager M."/>
        </authorList>
    </citation>
    <scope>NUCLEOTIDE SEQUENCE [LARGE SCALE GENOMIC DNA]</scope>
    <source>
        <strain evidence="3 4">DSM 101948</strain>
    </source>
</reference>
<dbReference type="Gene3D" id="3.30.43.10">
    <property type="entry name" value="Uridine Diphospho-n-acetylenolpyruvylglucosamine Reductase, domain 2"/>
    <property type="match status" value="1"/>
</dbReference>
<keyword evidence="1" id="KW-0560">Oxidoreductase</keyword>
<accession>A0ABX5QJC8</accession>
<dbReference type="InterPro" id="IPR036318">
    <property type="entry name" value="FAD-bd_PCMH-like_sf"/>
</dbReference>
<dbReference type="RefSeq" id="WP_017885172.1">
    <property type="nucleotide sequence ID" value="NZ_CP035037.1"/>
</dbReference>
<dbReference type="SUPFAM" id="SSF56176">
    <property type="entry name" value="FAD-binding/transporter-associated domain-like"/>
    <property type="match status" value="1"/>
</dbReference>
<evidence type="ECO:0000259" key="2">
    <source>
        <dbReference type="PROSITE" id="PS51387"/>
    </source>
</evidence>
<organism evidence="3 4">
    <name type="scientific">Leucobacter muris</name>
    <dbReference type="NCBI Taxonomy" id="1935379"/>
    <lineage>
        <taxon>Bacteria</taxon>
        <taxon>Bacillati</taxon>
        <taxon>Actinomycetota</taxon>
        <taxon>Actinomycetes</taxon>
        <taxon>Micrococcales</taxon>
        <taxon>Microbacteriaceae</taxon>
        <taxon>Leucobacter</taxon>
    </lineage>
</organism>
<protein>
    <submittedName>
        <fullName evidence="3">FAD-binding protein</fullName>
    </submittedName>
</protein>
<keyword evidence="4" id="KW-1185">Reference proteome</keyword>
<evidence type="ECO:0000313" key="3">
    <source>
        <dbReference type="EMBL" id="QAB19143.1"/>
    </source>
</evidence>
<dbReference type="InterPro" id="IPR006094">
    <property type="entry name" value="Oxid_FAD_bind_N"/>
</dbReference>
<proteinExistence type="predicted"/>